<keyword evidence="4" id="KW-1185">Reference proteome</keyword>
<proteinExistence type="predicted"/>
<evidence type="ECO:0000256" key="1">
    <source>
        <dbReference type="SAM" id="MobiDB-lite"/>
    </source>
</evidence>
<accession>A0ABP8MXV6</accession>
<dbReference type="EMBL" id="BAABGA010000039">
    <property type="protein sequence ID" value="GAA4457173.1"/>
    <property type="molecule type" value="Genomic_DNA"/>
</dbReference>
<feature type="signal peptide" evidence="2">
    <location>
        <begin position="1"/>
        <end position="27"/>
    </location>
</feature>
<comment type="caution">
    <text evidence="3">The sequence shown here is derived from an EMBL/GenBank/DDBJ whole genome shotgun (WGS) entry which is preliminary data.</text>
</comment>
<keyword evidence="2" id="KW-0732">Signal</keyword>
<dbReference type="PANTHER" id="PTHR42924:SF11">
    <property type="entry name" value="POLYMERASE_HISTIDINOL PHOSPHATASE N-TERMINAL DOMAIN-CONTAINING PROTEIN"/>
    <property type="match status" value="1"/>
</dbReference>
<name>A0ABP8MXV6_9BACT</name>
<protein>
    <recommendedName>
        <fullName evidence="5">PHP domain protein</fullName>
    </recommendedName>
</protein>
<evidence type="ECO:0000313" key="3">
    <source>
        <dbReference type="EMBL" id="GAA4457173.1"/>
    </source>
</evidence>
<sequence>MRKQSIMSKHWILASLFFLALPLHVAAQESSNTDPAARWWKGNLHTHSLWSDGDQFPEMIADWYRQRDYNFLALTDHNVLSEGMRWMAVSAIHKRADEGILDRYRDRFGDAWVETRGEAGQKDHEVRLKPMDEFRYLVEETGKFILIPAEEISDKAEGKPVHINATNLAEVIKPVGGETVRQAIENNLRAILEHEKKHGREVLPHVNHPNFHYAITAEDLAAVVSERFFEVYNGHPGVNHLGDDDHPSIERMWDIANAIRQTSLDIPPLMGIGTDDSHEYHGKAGSRPGRGWVMVRSKYLTPEHLIRAMKRGDFYASSGVTLSDVQFNKESQTLSLAIETEPDTSYETKFIATLKKGDGVDEHRIGAVVATSESATPEYKLTGDELYVRAVVTSSKPPVDPSFKDQKQQAWTQPVGWE</sequence>
<dbReference type="Proteomes" id="UP001500840">
    <property type="component" value="Unassembled WGS sequence"/>
</dbReference>
<dbReference type="InterPro" id="IPR052018">
    <property type="entry name" value="PHP_domain"/>
</dbReference>
<organism evidence="3 4">
    <name type="scientific">Novipirellula rosea</name>
    <dbReference type="NCBI Taxonomy" id="1031540"/>
    <lineage>
        <taxon>Bacteria</taxon>
        <taxon>Pseudomonadati</taxon>
        <taxon>Planctomycetota</taxon>
        <taxon>Planctomycetia</taxon>
        <taxon>Pirellulales</taxon>
        <taxon>Pirellulaceae</taxon>
        <taxon>Novipirellula</taxon>
    </lineage>
</organism>
<dbReference type="SUPFAM" id="SSF89550">
    <property type="entry name" value="PHP domain-like"/>
    <property type="match status" value="1"/>
</dbReference>
<evidence type="ECO:0000256" key="2">
    <source>
        <dbReference type="SAM" id="SignalP"/>
    </source>
</evidence>
<dbReference type="PANTHER" id="PTHR42924">
    <property type="entry name" value="EXONUCLEASE"/>
    <property type="match status" value="1"/>
</dbReference>
<evidence type="ECO:0008006" key="5">
    <source>
        <dbReference type="Google" id="ProtNLM"/>
    </source>
</evidence>
<reference evidence="4" key="1">
    <citation type="journal article" date="2019" name="Int. J. Syst. Evol. Microbiol.">
        <title>The Global Catalogue of Microorganisms (GCM) 10K type strain sequencing project: providing services to taxonomists for standard genome sequencing and annotation.</title>
        <authorList>
            <consortium name="The Broad Institute Genomics Platform"/>
            <consortium name="The Broad Institute Genome Sequencing Center for Infectious Disease"/>
            <person name="Wu L."/>
            <person name="Ma J."/>
        </authorList>
    </citation>
    <scope>NUCLEOTIDE SEQUENCE [LARGE SCALE GENOMIC DNA]</scope>
    <source>
        <strain evidence="4">JCM 17759</strain>
    </source>
</reference>
<dbReference type="Gene3D" id="3.20.20.140">
    <property type="entry name" value="Metal-dependent hydrolases"/>
    <property type="match status" value="1"/>
</dbReference>
<feature type="region of interest" description="Disordered" evidence="1">
    <location>
        <begin position="396"/>
        <end position="418"/>
    </location>
</feature>
<feature type="chain" id="PRO_5046853886" description="PHP domain protein" evidence="2">
    <location>
        <begin position="28"/>
        <end position="418"/>
    </location>
</feature>
<dbReference type="InterPro" id="IPR016195">
    <property type="entry name" value="Pol/histidinol_Pase-like"/>
</dbReference>
<gene>
    <name evidence="3" type="ORF">GCM10023156_33600</name>
</gene>
<evidence type="ECO:0000313" key="4">
    <source>
        <dbReference type="Proteomes" id="UP001500840"/>
    </source>
</evidence>